<dbReference type="EMBL" id="CP032707">
    <property type="protein sequence ID" value="AYG94928.1"/>
    <property type="molecule type" value="Genomic_DNA"/>
</dbReference>
<feature type="region of interest" description="Disordered" evidence="1">
    <location>
        <begin position="41"/>
        <end position="60"/>
    </location>
</feature>
<feature type="compositionally biased region" description="Basic and acidic residues" evidence="1">
    <location>
        <begin position="41"/>
        <end position="52"/>
    </location>
</feature>
<proteinExistence type="predicted"/>
<sequence length="60" mass="6590">MIQQTLEMQGGVAFTKDLAVPSGSATGRRDGEHTRAHLRILERRGGDGDRPTCEPPRGRF</sequence>
<organism evidence="2 3">
    <name type="scientific">Brevundimonas naejangsanensis</name>
    <dbReference type="NCBI Taxonomy" id="588932"/>
    <lineage>
        <taxon>Bacteria</taxon>
        <taxon>Pseudomonadati</taxon>
        <taxon>Pseudomonadota</taxon>
        <taxon>Alphaproteobacteria</taxon>
        <taxon>Caulobacterales</taxon>
        <taxon>Caulobacteraceae</taxon>
        <taxon>Brevundimonas</taxon>
    </lineage>
</organism>
<dbReference type="AlphaFoldDB" id="A0A494RF35"/>
<evidence type="ECO:0000313" key="2">
    <source>
        <dbReference type="EMBL" id="AYG94928.1"/>
    </source>
</evidence>
<accession>A0A494RF35</accession>
<protein>
    <submittedName>
        <fullName evidence="2">Uncharacterized protein</fullName>
    </submittedName>
</protein>
<reference evidence="2 3" key="1">
    <citation type="submission" date="2018-10" db="EMBL/GenBank/DDBJ databases">
        <title>Complete genome sequence of Brevundimonas naejangsanensis BRV3.</title>
        <authorList>
            <person name="Berrios L."/>
            <person name="Ely B."/>
        </authorList>
    </citation>
    <scope>NUCLEOTIDE SEQUENCE [LARGE SCALE GENOMIC DNA]</scope>
    <source>
        <strain evidence="2 3">BRV3</strain>
    </source>
</reference>
<evidence type="ECO:0000313" key="3">
    <source>
        <dbReference type="Proteomes" id="UP000276984"/>
    </source>
</evidence>
<evidence type="ECO:0000256" key="1">
    <source>
        <dbReference type="SAM" id="MobiDB-lite"/>
    </source>
</evidence>
<keyword evidence="3" id="KW-1185">Reference proteome</keyword>
<name>A0A494RF35_9CAUL</name>
<gene>
    <name evidence="2" type="ORF">D8I30_06845</name>
</gene>
<dbReference type="Proteomes" id="UP000276984">
    <property type="component" value="Chromosome"/>
</dbReference>